<protein>
    <submittedName>
        <fullName evidence="1">Uncharacterized protein</fullName>
    </submittedName>
</protein>
<dbReference type="RefSeq" id="WP_073059989.1">
    <property type="nucleotide sequence ID" value="NZ_FQUS01000004.1"/>
</dbReference>
<reference evidence="1 2" key="1">
    <citation type="submission" date="2016-11" db="EMBL/GenBank/DDBJ databases">
        <authorList>
            <person name="Jaros S."/>
            <person name="Januszkiewicz K."/>
            <person name="Wedrychowicz H."/>
        </authorList>
    </citation>
    <scope>NUCLEOTIDE SEQUENCE [LARGE SCALE GENOMIC DNA]</scope>
    <source>
        <strain evidence="1 2">DSM 21986</strain>
    </source>
</reference>
<keyword evidence="2" id="KW-1185">Reference proteome</keyword>
<dbReference type="AlphaFoldDB" id="A0A1M4X611"/>
<evidence type="ECO:0000313" key="2">
    <source>
        <dbReference type="Proteomes" id="UP000184041"/>
    </source>
</evidence>
<sequence>MNKIYQYEIPKEVNNLTFSVWNKNVHHGHALFVGNLVEIFHFLKNNNIKKIEVSILNLRFVESYDSLTAEEWLEWYYSVTLFLPEGRFFIPESLIRQSTKSYDLCEFSDPVTIGIN</sequence>
<dbReference type="EMBL" id="FQUS01000004">
    <property type="protein sequence ID" value="SHE88877.1"/>
    <property type="molecule type" value="Genomic_DNA"/>
</dbReference>
<dbReference type="Proteomes" id="UP000184041">
    <property type="component" value="Unassembled WGS sequence"/>
</dbReference>
<gene>
    <name evidence="1" type="ORF">SAMN05443144_10430</name>
</gene>
<organism evidence="1 2">
    <name type="scientific">Fodinibius roseus</name>
    <dbReference type="NCBI Taxonomy" id="1194090"/>
    <lineage>
        <taxon>Bacteria</taxon>
        <taxon>Pseudomonadati</taxon>
        <taxon>Balneolota</taxon>
        <taxon>Balneolia</taxon>
        <taxon>Balneolales</taxon>
        <taxon>Balneolaceae</taxon>
        <taxon>Fodinibius</taxon>
    </lineage>
</organism>
<name>A0A1M4X611_9BACT</name>
<accession>A0A1M4X611</accession>
<evidence type="ECO:0000313" key="1">
    <source>
        <dbReference type="EMBL" id="SHE88877.1"/>
    </source>
</evidence>
<proteinExistence type="predicted"/>